<evidence type="ECO:0000313" key="4">
    <source>
        <dbReference type="Proteomes" id="UP000501179"/>
    </source>
</evidence>
<name>A0A6G9GTT0_9ACTN</name>
<dbReference type="Proteomes" id="UP000501179">
    <property type="component" value="Chromosome"/>
</dbReference>
<dbReference type="PANTHER" id="PTHR35526">
    <property type="entry name" value="ANTI-SIGMA-F FACTOR RSBW-RELATED"/>
    <property type="match status" value="1"/>
</dbReference>
<accession>A0A6G9GTT0</accession>
<evidence type="ECO:0000259" key="2">
    <source>
        <dbReference type="Pfam" id="PF13581"/>
    </source>
</evidence>
<dbReference type="KEGG" id="slia:HA039_04675"/>
<dbReference type="Gene3D" id="3.30.565.10">
    <property type="entry name" value="Histidine kinase-like ATPase, C-terminal domain"/>
    <property type="match status" value="1"/>
</dbReference>
<dbReference type="CDD" id="cd16936">
    <property type="entry name" value="HATPase_RsbW-like"/>
    <property type="match status" value="1"/>
</dbReference>
<dbReference type="GO" id="GO:0005524">
    <property type="term" value="F:ATP binding"/>
    <property type="evidence" value="ECO:0007669"/>
    <property type="project" value="UniProtKB-KW"/>
</dbReference>
<dbReference type="Pfam" id="PF13581">
    <property type="entry name" value="HATPase_c_2"/>
    <property type="match status" value="1"/>
</dbReference>
<gene>
    <name evidence="3" type="ORF">HA039_04675</name>
</gene>
<keyword evidence="1" id="KW-0723">Serine/threonine-protein kinase</keyword>
<dbReference type="InterPro" id="IPR003594">
    <property type="entry name" value="HATPase_dom"/>
</dbReference>
<dbReference type="PANTHER" id="PTHR35526:SF3">
    <property type="entry name" value="ANTI-SIGMA-F FACTOR RSBW"/>
    <property type="match status" value="1"/>
</dbReference>
<dbReference type="SUPFAM" id="SSF55874">
    <property type="entry name" value="ATPase domain of HSP90 chaperone/DNA topoisomerase II/histidine kinase"/>
    <property type="match status" value="1"/>
</dbReference>
<dbReference type="InterPro" id="IPR036890">
    <property type="entry name" value="HATPase_C_sf"/>
</dbReference>
<dbReference type="GO" id="GO:0004674">
    <property type="term" value="F:protein serine/threonine kinase activity"/>
    <property type="evidence" value="ECO:0007669"/>
    <property type="project" value="UniProtKB-KW"/>
</dbReference>
<keyword evidence="1" id="KW-0418">Kinase</keyword>
<proteinExistence type="predicted"/>
<evidence type="ECO:0000313" key="3">
    <source>
        <dbReference type="EMBL" id="QIQ01672.1"/>
    </source>
</evidence>
<sequence>MAPGNAPTPQLITQRPGNVVRRYGFELPARAESVGRARKLTEERLVRWGMDEDTRQTAVLVVSELVTNAIVHAAGNHVICEIREGEGHLRIAVEDQGYGPTGPQMHRASDDEGGRGLFLIDSLCTGWGAHDTSGYGPGRVVWAELPHGARQALPARASEPVC</sequence>
<feature type="domain" description="Histidine kinase/HSP90-like ATPase" evidence="2">
    <location>
        <begin position="27"/>
        <end position="124"/>
    </location>
</feature>
<dbReference type="InterPro" id="IPR050267">
    <property type="entry name" value="Anti-sigma-factor_SerPK"/>
</dbReference>
<dbReference type="EMBL" id="CP050177">
    <property type="protein sequence ID" value="QIQ01672.1"/>
    <property type="molecule type" value="Genomic_DNA"/>
</dbReference>
<reference evidence="3 4" key="1">
    <citation type="submission" date="2020-03" db="EMBL/GenBank/DDBJ databases">
        <title>A novel species.</title>
        <authorList>
            <person name="Gao J."/>
        </authorList>
    </citation>
    <scope>NUCLEOTIDE SEQUENCE [LARGE SCALE GENOMIC DNA]</scope>
    <source>
        <strain evidence="3 4">QMT-12</strain>
    </source>
</reference>
<dbReference type="AlphaFoldDB" id="A0A6G9GTT0"/>
<protein>
    <submittedName>
        <fullName evidence="3">ATP-binding protein</fullName>
    </submittedName>
</protein>
<evidence type="ECO:0000256" key="1">
    <source>
        <dbReference type="ARBA" id="ARBA00022527"/>
    </source>
</evidence>
<keyword evidence="4" id="KW-1185">Reference proteome</keyword>
<keyword evidence="1" id="KW-0808">Transferase</keyword>
<keyword evidence="3" id="KW-0067">ATP-binding</keyword>
<keyword evidence="3" id="KW-0547">Nucleotide-binding</keyword>
<dbReference type="RefSeq" id="WP_167024175.1">
    <property type="nucleotide sequence ID" value="NZ_CP050177.1"/>
</dbReference>
<organism evidence="3 4">
    <name type="scientific">Streptomyces liangshanensis</name>
    <dbReference type="NCBI Taxonomy" id="2717324"/>
    <lineage>
        <taxon>Bacteria</taxon>
        <taxon>Bacillati</taxon>
        <taxon>Actinomycetota</taxon>
        <taxon>Actinomycetes</taxon>
        <taxon>Kitasatosporales</taxon>
        <taxon>Streptomycetaceae</taxon>
        <taxon>Streptomyces</taxon>
    </lineage>
</organism>